<sequence length="235" mass="26122">MGRAQDTESASVSEFGIEMLPRRSALADEVHEAVKELLMDQRIAPGSRMSIDGLARELGVSPTPVREALARLESAELVVKEPLRGYRAAPLLTREQLDDLYRFRLLIEPWAAARAAERITSDGAARLRAEVDSCDMPDENSYAAYKELTAHDDRFHVLIAELAGSAQVRSAFERTHCHLHIFRLYFDRVIGTKTLEEHGAIAESIASGDPGAAELAMRTHLEVASQQRLRPLYDS</sequence>
<dbReference type="GO" id="GO:0003677">
    <property type="term" value="F:DNA binding"/>
    <property type="evidence" value="ECO:0007669"/>
    <property type="project" value="UniProtKB-KW"/>
</dbReference>
<evidence type="ECO:0000259" key="4">
    <source>
        <dbReference type="PROSITE" id="PS50949"/>
    </source>
</evidence>
<dbReference type="RefSeq" id="WP_220480527.1">
    <property type="nucleotide sequence ID" value="NZ_JACGWZ010000005.1"/>
</dbReference>
<dbReference type="SUPFAM" id="SSF46785">
    <property type="entry name" value="Winged helix' DNA-binding domain"/>
    <property type="match status" value="1"/>
</dbReference>
<dbReference type="Pfam" id="PF00392">
    <property type="entry name" value="GntR"/>
    <property type="match status" value="1"/>
</dbReference>
<keyword evidence="6" id="KW-1185">Reference proteome</keyword>
<dbReference type="Gene3D" id="1.10.10.10">
    <property type="entry name" value="Winged helix-like DNA-binding domain superfamily/Winged helix DNA-binding domain"/>
    <property type="match status" value="1"/>
</dbReference>
<gene>
    <name evidence="5" type="ORF">FHX42_003849</name>
</gene>
<reference evidence="5 6" key="1">
    <citation type="submission" date="2020-07" db="EMBL/GenBank/DDBJ databases">
        <title>Sequencing the genomes of 1000 actinobacteria strains.</title>
        <authorList>
            <person name="Klenk H.-P."/>
        </authorList>
    </citation>
    <scope>NUCLEOTIDE SEQUENCE [LARGE SCALE GENOMIC DNA]</scope>
    <source>
        <strain evidence="5 6">DSM 45975</strain>
    </source>
</reference>
<dbReference type="Proteomes" id="UP000569329">
    <property type="component" value="Unassembled WGS sequence"/>
</dbReference>
<proteinExistence type="predicted"/>
<dbReference type="InterPro" id="IPR000524">
    <property type="entry name" value="Tscrpt_reg_HTH_GntR"/>
</dbReference>
<accession>A0A839DZM8</accession>
<evidence type="ECO:0000313" key="5">
    <source>
        <dbReference type="EMBL" id="MBA8826473.1"/>
    </source>
</evidence>
<dbReference type="InterPro" id="IPR011711">
    <property type="entry name" value="GntR_C"/>
</dbReference>
<dbReference type="SUPFAM" id="SSF48008">
    <property type="entry name" value="GntR ligand-binding domain-like"/>
    <property type="match status" value="1"/>
</dbReference>
<dbReference type="InterPro" id="IPR036390">
    <property type="entry name" value="WH_DNA-bd_sf"/>
</dbReference>
<dbReference type="GO" id="GO:0003700">
    <property type="term" value="F:DNA-binding transcription factor activity"/>
    <property type="evidence" value="ECO:0007669"/>
    <property type="project" value="InterPro"/>
</dbReference>
<dbReference type="Pfam" id="PF07729">
    <property type="entry name" value="FCD"/>
    <property type="match status" value="1"/>
</dbReference>
<dbReference type="PROSITE" id="PS50949">
    <property type="entry name" value="HTH_GNTR"/>
    <property type="match status" value="1"/>
</dbReference>
<dbReference type="InterPro" id="IPR008920">
    <property type="entry name" value="TF_FadR/GntR_C"/>
</dbReference>
<protein>
    <submittedName>
        <fullName evidence="5">DNA-binding GntR family transcriptional regulator</fullName>
    </submittedName>
</protein>
<name>A0A839DZM8_9PSEU</name>
<comment type="caution">
    <text evidence="5">The sequence shown here is derived from an EMBL/GenBank/DDBJ whole genome shotgun (WGS) entry which is preliminary data.</text>
</comment>
<dbReference type="PANTHER" id="PTHR43537:SF24">
    <property type="entry name" value="GLUCONATE OPERON TRANSCRIPTIONAL REPRESSOR"/>
    <property type="match status" value="1"/>
</dbReference>
<dbReference type="Gene3D" id="1.20.120.530">
    <property type="entry name" value="GntR ligand-binding domain-like"/>
    <property type="match status" value="1"/>
</dbReference>
<organism evidence="5 6">
    <name type="scientific">Halosaccharopolyspora lacisalsi</name>
    <dbReference type="NCBI Taxonomy" id="1000566"/>
    <lineage>
        <taxon>Bacteria</taxon>
        <taxon>Bacillati</taxon>
        <taxon>Actinomycetota</taxon>
        <taxon>Actinomycetes</taxon>
        <taxon>Pseudonocardiales</taxon>
        <taxon>Pseudonocardiaceae</taxon>
        <taxon>Halosaccharopolyspora</taxon>
    </lineage>
</organism>
<dbReference type="SMART" id="SM00345">
    <property type="entry name" value="HTH_GNTR"/>
    <property type="match status" value="1"/>
</dbReference>
<evidence type="ECO:0000256" key="2">
    <source>
        <dbReference type="ARBA" id="ARBA00023125"/>
    </source>
</evidence>
<dbReference type="InterPro" id="IPR036388">
    <property type="entry name" value="WH-like_DNA-bd_sf"/>
</dbReference>
<dbReference type="PANTHER" id="PTHR43537">
    <property type="entry name" value="TRANSCRIPTIONAL REGULATOR, GNTR FAMILY"/>
    <property type="match status" value="1"/>
</dbReference>
<dbReference type="SMART" id="SM00895">
    <property type="entry name" value="FCD"/>
    <property type="match status" value="1"/>
</dbReference>
<dbReference type="EMBL" id="JACGWZ010000005">
    <property type="protein sequence ID" value="MBA8826473.1"/>
    <property type="molecule type" value="Genomic_DNA"/>
</dbReference>
<dbReference type="AlphaFoldDB" id="A0A839DZM8"/>
<keyword evidence="1" id="KW-0805">Transcription regulation</keyword>
<keyword evidence="2 5" id="KW-0238">DNA-binding</keyword>
<keyword evidence="3" id="KW-0804">Transcription</keyword>
<evidence type="ECO:0000256" key="3">
    <source>
        <dbReference type="ARBA" id="ARBA00023163"/>
    </source>
</evidence>
<feature type="domain" description="HTH gntR-type" evidence="4">
    <location>
        <begin position="24"/>
        <end position="91"/>
    </location>
</feature>
<evidence type="ECO:0000313" key="6">
    <source>
        <dbReference type="Proteomes" id="UP000569329"/>
    </source>
</evidence>
<evidence type="ECO:0000256" key="1">
    <source>
        <dbReference type="ARBA" id="ARBA00023015"/>
    </source>
</evidence>